<dbReference type="STRING" id="262004.SAMN04489796_1011160"/>
<dbReference type="InterPro" id="IPR029030">
    <property type="entry name" value="Caspase-like_dom_sf"/>
</dbReference>
<keyword evidence="5" id="KW-1185">Reference proteome</keyword>
<evidence type="ECO:0000259" key="3">
    <source>
        <dbReference type="Pfam" id="PF00656"/>
    </source>
</evidence>
<dbReference type="Pfam" id="PF00656">
    <property type="entry name" value="Peptidase_C14"/>
    <property type="match status" value="1"/>
</dbReference>
<dbReference type="InterPro" id="IPR011600">
    <property type="entry name" value="Pept_C14_caspase"/>
</dbReference>
<name>A0A1G7YWZ2_9FLAO</name>
<dbReference type="SUPFAM" id="SSF52129">
    <property type="entry name" value="Caspase-like"/>
    <property type="match status" value="1"/>
</dbReference>
<feature type="signal peptide" evidence="2">
    <location>
        <begin position="1"/>
        <end position="19"/>
    </location>
</feature>
<keyword evidence="2" id="KW-0732">Signal</keyword>
<accession>A0A1G7YWZ2</accession>
<dbReference type="GO" id="GO:0006508">
    <property type="term" value="P:proteolysis"/>
    <property type="evidence" value="ECO:0007669"/>
    <property type="project" value="InterPro"/>
</dbReference>
<feature type="domain" description="Peptidase C14 caspase" evidence="3">
    <location>
        <begin position="23"/>
        <end position="278"/>
    </location>
</feature>
<dbReference type="PANTHER" id="PTHR48104:SF30">
    <property type="entry name" value="METACASPASE-1"/>
    <property type="match status" value="1"/>
</dbReference>
<sequence length="659" mass="72996">MKKQALFLIALMFSLNVMAEKYGLIVAIGDYPTKTGWSSISSVNDVPLIKNTLLNQNFKEENITILTNAAATRAGILKAIDELQSRIKPGDVVVIHYSGHGQQIFDDNGDEIDDKDEALVPYDALVRYTSNYKGENHIRDDELGNIIANFRNTLGEDGQLLILLDSCHSGSATRGGKARGGESTFAPKGWEASTNKNAAGSGLLEVTKVKPNAAPFVMLSGASADELNYEYEGYGSLSFAFSKAMAELGTDFTYRKLFSSISANINVISPKQTPTIEGDSDYKLFKGDYVKQQPYFEVSKVPRPDIIKINAGKLQRLFDGTTVNILPAGTSKVEESNIITTGTITKATFNESIIKLDTKLSSENEKDYWVFVDQPSYGDLAMNIYFDTSLKSEAIKKNVSKYLKEHKLGDIVQDSTKADLILEELKKNTQFSIITRNGGNSVYTQTRIDGDYNYKPVTETLFNYAQGSYLKKLKLDNLDYEFEFKLLPAKKDEYTDEVTLLEEGDFNNASGKFQVNTTSDAVYLQVTNKSNKPLYFSIIEINSKGEIAPFMPNDQCERNDNERLIQPGKTMTFKDCIYSFGDPYETLVLKGFATTSPINFRPTVKSRGAKAGTRGTTDPLVGFIGQTYTQTRGSSGSTTTGPIDGYSTEFVYEIVRSKN</sequence>
<feature type="region of interest" description="Disordered" evidence="1">
    <location>
        <begin position="172"/>
        <end position="191"/>
    </location>
</feature>
<dbReference type="RefSeq" id="WP_092466601.1">
    <property type="nucleotide sequence ID" value="NZ_FNCZ01000001.1"/>
</dbReference>
<reference evidence="5" key="1">
    <citation type="submission" date="2016-10" db="EMBL/GenBank/DDBJ databases">
        <authorList>
            <person name="Varghese N."/>
            <person name="Submissions S."/>
        </authorList>
    </citation>
    <scope>NUCLEOTIDE SEQUENCE [LARGE SCALE GENOMIC DNA]</scope>
    <source>
        <strain evidence="5">DSM 15363</strain>
    </source>
</reference>
<dbReference type="GO" id="GO:0004197">
    <property type="term" value="F:cysteine-type endopeptidase activity"/>
    <property type="evidence" value="ECO:0007669"/>
    <property type="project" value="InterPro"/>
</dbReference>
<dbReference type="AlphaFoldDB" id="A0A1G7YWZ2"/>
<evidence type="ECO:0000256" key="1">
    <source>
        <dbReference type="SAM" id="MobiDB-lite"/>
    </source>
</evidence>
<protein>
    <submittedName>
        <fullName evidence="4">Caspase domain-containing protein</fullName>
    </submittedName>
</protein>
<dbReference type="EMBL" id="FNCZ01000001">
    <property type="protein sequence ID" value="SDH01038.1"/>
    <property type="molecule type" value="Genomic_DNA"/>
</dbReference>
<dbReference type="InterPro" id="IPR050452">
    <property type="entry name" value="Metacaspase"/>
</dbReference>
<dbReference type="Proteomes" id="UP000199492">
    <property type="component" value="Unassembled WGS sequence"/>
</dbReference>
<evidence type="ECO:0000313" key="5">
    <source>
        <dbReference type="Proteomes" id="UP000199492"/>
    </source>
</evidence>
<dbReference type="PANTHER" id="PTHR48104">
    <property type="entry name" value="METACASPASE-4"/>
    <property type="match status" value="1"/>
</dbReference>
<gene>
    <name evidence="4" type="ORF">SAMN04489796_1011160</name>
</gene>
<dbReference type="GO" id="GO:0005737">
    <property type="term" value="C:cytoplasm"/>
    <property type="evidence" value="ECO:0007669"/>
    <property type="project" value="TreeGrafter"/>
</dbReference>
<evidence type="ECO:0000256" key="2">
    <source>
        <dbReference type="SAM" id="SignalP"/>
    </source>
</evidence>
<dbReference type="OrthoDB" id="1491023at2"/>
<organism evidence="4 5">
    <name type="scientific">Winogradskyella thalassocola</name>
    <dbReference type="NCBI Taxonomy" id="262004"/>
    <lineage>
        <taxon>Bacteria</taxon>
        <taxon>Pseudomonadati</taxon>
        <taxon>Bacteroidota</taxon>
        <taxon>Flavobacteriia</taxon>
        <taxon>Flavobacteriales</taxon>
        <taxon>Flavobacteriaceae</taxon>
        <taxon>Winogradskyella</taxon>
    </lineage>
</organism>
<evidence type="ECO:0000313" key="4">
    <source>
        <dbReference type="EMBL" id="SDH01038.1"/>
    </source>
</evidence>
<dbReference type="Gene3D" id="3.40.50.1460">
    <property type="match status" value="1"/>
</dbReference>
<proteinExistence type="predicted"/>
<feature type="chain" id="PRO_5011580380" evidence="2">
    <location>
        <begin position="20"/>
        <end position="659"/>
    </location>
</feature>